<evidence type="ECO:0000256" key="5">
    <source>
        <dbReference type="ARBA" id="ARBA00023136"/>
    </source>
</evidence>
<dbReference type="EMBL" id="QGKX02000996">
    <property type="protein sequence ID" value="KAF3557374.1"/>
    <property type="molecule type" value="Genomic_DNA"/>
</dbReference>
<comment type="subcellular location">
    <subcellularLocation>
        <location evidence="1">Membrane</location>
        <topology evidence="1">Multi-pass membrane protein</topology>
    </subcellularLocation>
</comment>
<dbReference type="PANTHER" id="PTHR11132">
    <property type="entry name" value="SOLUTE CARRIER FAMILY 35"/>
    <property type="match status" value="1"/>
</dbReference>
<gene>
    <name evidence="7" type="ORF">F2Q69_00013031</name>
</gene>
<evidence type="ECO:0000256" key="4">
    <source>
        <dbReference type="ARBA" id="ARBA00022989"/>
    </source>
</evidence>
<evidence type="ECO:0000313" key="8">
    <source>
        <dbReference type="Proteomes" id="UP000712600"/>
    </source>
</evidence>
<proteinExistence type="predicted"/>
<dbReference type="InterPro" id="IPR050186">
    <property type="entry name" value="TPT_transporter"/>
</dbReference>
<dbReference type="Pfam" id="PF03151">
    <property type="entry name" value="TPT"/>
    <property type="match status" value="1"/>
</dbReference>
<evidence type="ECO:0000313" key="7">
    <source>
        <dbReference type="EMBL" id="KAF3557374.1"/>
    </source>
</evidence>
<keyword evidence="3" id="KW-0812">Transmembrane</keyword>
<evidence type="ECO:0000256" key="3">
    <source>
        <dbReference type="ARBA" id="ARBA00022692"/>
    </source>
</evidence>
<accession>A0A8S9QWK0</accession>
<dbReference type="SUPFAM" id="SSF103481">
    <property type="entry name" value="Multidrug resistance efflux transporter EmrE"/>
    <property type="match status" value="1"/>
</dbReference>
<evidence type="ECO:0000259" key="6">
    <source>
        <dbReference type="Pfam" id="PF03151"/>
    </source>
</evidence>
<feature type="domain" description="Sugar phosphate transporter" evidence="6">
    <location>
        <begin position="46"/>
        <end position="126"/>
    </location>
</feature>
<comment type="caution">
    <text evidence="7">The sequence shown here is derived from an EMBL/GenBank/DDBJ whole genome shotgun (WGS) entry which is preliminary data.</text>
</comment>
<keyword evidence="5" id="KW-0472">Membrane</keyword>
<organism evidence="7 8">
    <name type="scientific">Brassica cretica</name>
    <name type="common">Mustard</name>
    <dbReference type="NCBI Taxonomy" id="69181"/>
    <lineage>
        <taxon>Eukaryota</taxon>
        <taxon>Viridiplantae</taxon>
        <taxon>Streptophyta</taxon>
        <taxon>Embryophyta</taxon>
        <taxon>Tracheophyta</taxon>
        <taxon>Spermatophyta</taxon>
        <taxon>Magnoliopsida</taxon>
        <taxon>eudicotyledons</taxon>
        <taxon>Gunneridae</taxon>
        <taxon>Pentapetalae</taxon>
        <taxon>rosids</taxon>
        <taxon>malvids</taxon>
        <taxon>Brassicales</taxon>
        <taxon>Brassicaceae</taxon>
        <taxon>Brassiceae</taxon>
        <taxon>Brassica</taxon>
    </lineage>
</organism>
<evidence type="ECO:0000256" key="1">
    <source>
        <dbReference type="ARBA" id="ARBA00004141"/>
    </source>
</evidence>
<reference evidence="7" key="1">
    <citation type="submission" date="2019-12" db="EMBL/GenBank/DDBJ databases">
        <title>Genome sequencing and annotation of Brassica cretica.</title>
        <authorList>
            <person name="Studholme D.J."/>
            <person name="Sarris P."/>
        </authorList>
    </citation>
    <scope>NUCLEOTIDE SEQUENCE</scope>
    <source>
        <strain evidence="7">PFS-109/04</strain>
        <tissue evidence="7">Leaf</tissue>
    </source>
</reference>
<dbReference type="InterPro" id="IPR037185">
    <property type="entry name" value="EmrE-like"/>
</dbReference>
<dbReference type="GO" id="GO:0016020">
    <property type="term" value="C:membrane"/>
    <property type="evidence" value="ECO:0007669"/>
    <property type="project" value="UniProtKB-SubCell"/>
</dbReference>
<name>A0A8S9QWK0_BRACR</name>
<protein>
    <recommendedName>
        <fullName evidence="6">Sugar phosphate transporter domain-containing protein</fullName>
    </recommendedName>
</protein>
<dbReference type="InterPro" id="IPR004853">
    <property type="entry name" value="Sugar_P_trans_dom"/>
</dbReference>
<sequence>MSSDAVVAQSSFDALRLGRYVQFSISIWFPRVEGHQLLKYGFSDAITKVGVTKFISDLLWVGMFYHLYNQLATNTLERVAPLTHAVRNILKRVFVIGFAIVIFGNKILTQTDIGTAIAIAGVALYSIIKAKIEEDKKVNSLFIVIFLKT</sequence>
<dbReference type="Proteomes" id="UP000712600">
    <property type="component" value="Unassembled WGS sequence"/>
</dbReference>
<evidence type="ECO:0000256" key="2">
    <source>
        <dbReference type="ARBA" id="ARBA00022448"/>
    </source>
</evidence>
<keyword evidence="4" id="KW-1133">Transmembrane helix</keyword>
<keyword evidence="2" id="KW-0813">Transport</keyword>
<dbReference type="AlphaFoldDB" id="A0A8S9QWK0"/>